<gene>
    <name evidence="2" type="ORF">HDA39_008072</name>
</gene>
<dbReference type="CDD" id="cd04793">
    <property type="entry name" value="LanC"/>
    <property type="match status" value="1"/>
</dbReference>
<dbReference type="PRINTS" id="PR01950">
    <property type="entry name" value="LANCSUPER"/>
</dbReference>
<comment type="caution">
    <text evidence="2">The sequence shown here is derived from an EMBL/GenBank/DDBJ whole genome shotgun (WGS) entry which is preliminary data.</text>
</comment>
<name>A0A7W9MZK9_9ACTN</name>
<feature type="binding site" evidence="1">
    <location>
        <position position="339"/>
    </location>
    <ligand>
        <name>Zn(2+)</name>
        <dbReference type="ChEBI" id="CHEBI:29105"/>
    </ligand>
</feature>
<keyword evidence="3" id="KW-1185">Reference proteome</keyword>
<reference evidence="2 3" key="1">
    <citation type="submission" date="2020-08" db="EMBL/GenBank/DDBJ databases">
        <title>Sequencing the genomes of 1000 actinobacteria strains.</title>
        <authorList>
            <person name="Klenk H.-P."/>
        </authorList>
    </citation>
    <scope>NUCLEOTIDE SEQUENCE [LARGE SCALE GENOMIC DNA]</scope>
    <source>
        <strain evidence="2 3">DSM 28967</strain>
    </source>
</reference>
<keyword evidence="1" id="KW-0862">Zinc</keyword>
<dbReference type="Pfam" id="PF05147">
    <property type="entry name" value="LANC_like"/>
    <property type="match status" value="1"/>
</dbReference>
<dbReference type="SUPFAM" id="SSF158745">
    <property type="entry name" value="LanC-like"/>
    <property type="match status" value="1"/>
</dbReference>
<evidence type="ECO:0000256" key="1">
    <source>
        <dbReference type="PIRSR" id="PIRSR607822-1"/>
    </source>
</evidence>
<dbReference type="Gene3D" id="1.50.10.20">
    <property type="match status" value="1"/>
</dbReference>
<evidence type="ECO:0000313" key="3">
    <source>
        <dbReference type="Proteomes" id="UP000549971"/>
    </source>
</evidence>
<sequence>MRTQAAQIVAELAERLADPEKVIAATTANGTQIDIGNVPCPPWDPPTLSRGPGAPAMLFAELGGDEHRAHAHRYLQLAMAASASLPLDGPFEGLGSLVSATRVAGARGEYGAVLERLDLRVAEQARYLIAVHEAARRDGRPTTAAVVDVIGGLSGIGRYLLHRRSDVLPEVLSSLVTLLEPVEVGGVKVPGWWYDGTTKTMVGEGFERGQLNFGLAHGVPGPLGVLSLAWSQGVRVPGQDVAIAAMADWLVEWREIDAYGPYWTGYVNLDYYARRDRSRQPKPARASWCYGAPGIARALELAATALERPDLNAAGLEAVKSLLARPVDDWAVTDDMLCHGWAGLLHMFAGLDRRQPGAVGPVVDEIAERLVSSYDPTAPFGYRYYQPMADLWLDLPGLMEGATGIALALDSYARDADPITGWDSLLLLS</sequence>
<dbReference type="InterPro" id="IPR033889">
    <property type="entry name" value="LanC"/>
</dbReference>
<keyword evidence="1" id="KW-0479">Metal-binding</keyword>
<dbReference type="GO" id="GO:0031179">
    <property type="term" value="P:peptide modification"/>
    <property type="evidence" value="ECO:0007669"/>
    <property type="project" value="InterPro"/>
</dbReference>
<dbReference type="GO" id="GO:0046872">
    <property type="term" value="F:metal ion binding"/>
    <property type="evidence" value="ECO:0007669"/>
    <property type="project" value="UniProtKB-KW"/>
</dbReference>
<dbReference type="Proteomes" id="UP000549971">
    <property type="component" value="Unassembled WGS sequence"/>
</dbReference>
<evidence type="ECO:0000313" key="2">
    <source>
        <dbReference type="EMBL" id="MBB5841338.1"/>
    </source>
</evidence>
<proteinExistence type="predicted"/>
<dbReference type="RefSeq" id="WP_184804516.1">
    <property type="nucleotide sequence ID" value="NZ_JACHMY010000001.1"/>
</dbReference>
<feature type="binding site" evidence="1">
    <location>
        <position position="338"/>
    </location>
    <ligand>
        <name>Zn(2+)</name>
        <dbReference type="ChEBI" id="CHEBI:29105"/>
    </ligand>
</feature>
<dbReference type="InterPro" id="IPR007822">
    <property type="entry name" value="LANC-like"/>
</dbReference>
<feature type="binding site" evidence="1">
    <location>
        <position position="289"/>
    </location>
    <ligand>
        <name>Zn(2+)</name>
        <dbReference type="ChEBI" id="CHEBI:29105"/>
    </ligand>
</feature>
<protein>
    <recommendedName>
        <fullName evidence="4">Lanthionine synthetase</fullName>
    </recommendedName>
</protein>
<dbReference type="EMBL" id="JACHMY010000001">
    <property type="protein sequence ID" value="MBB5841338.1"/>
    <property type="molecule type" value="Genomic_DNA"/>
</dbReference>
<dbReference type="AlphaFoldDB" id="A0A7W9MZK9"/>
<organism evidence="2 3">
    <name type="scientific">Kribbella italica</name>
    <dbReference type="NCBI Taxonomy" id="1540520"/>
    <lineage>
        <taxon>Bacteria</taxon>
        <taxon>Bacillati</taxon>
        <taxon>Actinomycetota</taxon>
        <taxon>Actinomycetes</taxon>
        <taxon>Propionibacteriales</taxon>
        <taxon>Kribbellaceae</taxon>
        <taxon>Kribbella</taxon>
    </lineage>
</organism>
<dbReference type="SMART" id="SM01260">
    <property type="entry name" value="LANC_like"/>
    <property type="match status" value="1"/>
</dbReference>
<dbReference type="PRINTS" id="PR01955">
    <property type="entry name" value="LANCFRANKIA"/>
</dbReference>
<evidence type="ECO:0008006" key="4">
    <source>
        <dbReference type="Google" id="ProtNLM"/>
    </source>
</evidence>
<accession>A0A7W9MZK9</accession>